<accession>A0A140D9A8</accession>
<dbReference type="Proteomes" id="UP000055611">
    <property type="component" value="Chromosome"/>
</dbReference>
<dbReference type="EMBL" id="CP014206">
    <property type="protein sequence ID" value="AMK09775.1"/>
    <property type="molecule type" value="Genomic_DNA"/>
</dbReference>
<reference evidence="3 5" key="2">
    <citation type="submission" date="2019-03" db="EMBL/GenBank/DDBJ databases">
        <title>Genomic Encyclopedia of Type Strains, Phase IV (KMG-IV): sequencing the most valuable type-strain genomes for metagenomic binning, comparative biology and taxonomic classification.</title>
        <authorList>
            <person name="Goeker M."/>
        </authorList>
    </citation>
    <scope>NUCLEOTIDE SEQUENCE [LARGE SCALE GENOMIC DNA]</scope>
    <source>
        <strain evidence="3 5">DSM 101483</strain>
    </source>
</reference>
<sequence>MHGFDLLAEAKMRQWEKERKEGGAKAAANRPTVTVESGDSLEKQLFADIKRLILRSREEPPQTGRTTLKEAEKVQVQLSARLEKAGACHLSRYVAERIRAMREGRDE</sequence>
<reference evidence="2 4" key="1">
    <citation type="journal article" date="2016" name="Front. Microbiol.">
        <title>Genome Sequence of the Piezophilic, Mesophilic Sulfate-Reducing Bacterium Desulfovibrio indicus J2T.</title>
        <authorList>
            <person name="Cao J."/>
            <person name="Maignien L."/>
            <person name="Shao Z."/>
            <person name="Alain K."/>
            <person name="Jebbar M."/>
        </authorList>
    </citation>
    <scope>NUCLEOTIDE SEQUENCE [LARGE SCALE GENOMIC DNA]</scope>
    <source>
        <strain evidence="2 4">J2</strain>
    </source>
</reference>
<evidence type="ECO:0000313" key="3">
    <source>
        <dbReference type="EMBL" id="TDT86264.1"/>
    </source>
</evidence>
<evidence type="ECO:0000313" key="5">
    <source>
        <dbReference type="Proteomes" id="UP000295506"/>
    </source>
</evidence>
<dbReference type="Proteomes" id="UP000295506">
    <property type="component" value="Unassembled WGS sequence"/>
</dbReference>
<evidence type="ECO:0000313" key="4">
    <source>
        <dbReference type="Proteomes" id="UP000055611"/>
    </source>
</evidence>
<gene>
    <name evidence="2" type="ORF">AWY79_00970</name>
    <name evidence="3" type="ORF">EDC59_11429</name>
</gene>
<dbReference type="RefSeq" id="WP_066799214.1">
    <property type="nucleotide sequence ID" value="NZ_CP014206.1"/>
</dbReference>
<evidence type="ECO:0000256" key="1">
    <source>
        <dbReference type="SAM" id="MobiDB-lite"/>
    </source>
</evidence>
<dbReference type="AlphaFoldDB" id="A0A140D9A8"/>
<feature type="region of interest" description="Disordered" evidence="1">
    <location>
        <begin position="16"/>
        <end position="36"/>
    </location>
</feature>
<dbReference type="OrthoDB" id="5459973at2"/>
<dbReference type="KEGG" id="dej:AWY79_00970"/>
<dbReference type="EMBL" id="SOBK01000014">
    <property type="protein sequence ID" value="TDT86264.1"/>
    <property type="molecule type" value="Genomic_DNA"/>
</dbReference>
<proteinExistence type="predicted"/>
<organism evidence="3 5">
    <name type="scientific">Pseudodesulfovibrio indicus</name>
    <dbReference type="NCBI Taxonomy" id="1716143"/>
    <lineage>
        <taxon>Bacteria</taxon>
        <taxon>Pseudomonadati</taxon>
        <taxon>Thermodesulfobacteriota</taxon>
        <taxon>Desulfovibrionia</taxon>
        <taxon>Desulfovibrionales</taxon>
        <taxon>Desulfovibrionaceae</taxon>
    </lineage>
</organism>
<name>A0A140D9A8_9BACT</name>
<evidence type="ECO:0000313" key="2">
    <source>
        <dbReference type="EMBL" id="AMK09775.1"/>
    </source>
</evidence>
<keyword evidence="4" id="KW-1185">Reference proteome</keyword>
<protein>
    <submittedName>
        <fullName evidence="3">Uncharacterized protein</fullName>
    </submittedName>
</protein>